<reference evidence="2 3" key="1">
    <citation type="submission" date="2024-04" db="EMBL/GenBank/DDBJ databases">
        <authorList>
            <person name="Fracassetti M."/>
        </authorList>
    </citation>
    <scope>NUCLEOTIDE SEQUENCE [LARGE SCALE GENOMIC DNA]</scope>
</reference>
<evidence type="ECO:0000313" key="3">
    <source>
        <dbReference type="Proteomes" id="UP001497516"/>
    </source>
</evidence>
<feature type="region of interest" description="Disordered" evidence="1">
    <location>
        <begin position="124"/>
        <end position="158"/>
    </location>
</feature>
<keyword evidence="3" id="KW-1185">Reference proteome</keyword>
<feature type="compositionally biased region" description="Low complexity" evidence="1">
    <location>
        <begin position="1"/>
        <end position="22"/>
    </location>
</feature>
<feature type="compositionally biased region" description="Basic and acidic residues" evidence="1">
    <location>
        <begin position="142"/>
        <end position="158"/>
    </location>
</feature>
<dbReference type="EMBL" id="OZ034818">
    <property type="protein sequence ID" value="CAL1387972.1"/>
    <property type="molecule type" value="Genomic_DNA"/>
</dbReference>
<proteinExistence type="predicted"/>
<sequence>MVSPPTAISVSSVSSFSTRSATNLKSDAINPDRKWNKHANSGSHGLLTLLTPPKQKFPSPSLTSTPKPAPCPSNTIASTLILKLPDGGGCHIASCRVLQLRSSQMNQMATMNCSRASIDPNSCNSQIHSSQVVPSSDSFRSNSDREDLGERVKSLWAR</sequence>
<dbReference type="AlphaFoldDB" id="A0AAV2EQH0"/>
<evidence type="ECO:0000256" key="1">
    <source>
        <dbReference type="SAM" id="MobiDB-lite"/>
    </source>
</evidence>
<evidence type="ECO:0000313" key="2">
    <source>
        <dbReference type="EMBL" id="CAL1387972.1"/>
    </source>
</evidence>
<accession>A0AAV2EQH0</accession>
<organism evidence="2 3">
    <name type="scientific">Linum trigynum</name>
    <dbReference type="NCBI Taxonomy" id="586398"/>
    <lineage>
        <taxon>Eukaryota</taxon>
        <taxon>Viridiplantae</taxon>
        <taxon>Streptophyta</taxon>
        <taxon>Embryophyta</taxon>
        <taxon>Tracheophyta</taxon>
        <taxon>Spermatophyta</taxon>
        <taxon>Magnoliopsida</taxon>
        <taxon>eudicotyledons</taxon>
        <taxon>Gunneridae</taxon>
        <taxon>Pentapetalae</taxon>
        <taxon>rosids</taxon>
        <taxon>fabids</taxon>
        <taxon>Malpighiales</taxon>
        <taxon>Linaceae</taxon>
        <taxon>Linum</taxon>
    </lineage>
</organism>
<protein>
    <submittedName>
        <fullName evidence="2">Uncharacterized protein</fullName>
    </submittedName>
</protein>
<gene>
    <name evidence="2" type="ORF">LTRI10_LOCUS28924</name>
</gene>
<feature type="region of interest" description="Disordered" evidence="1">
    <location>
        <begin position="1"/>
        <end position="70"/>
    </location>
</feature>
<dbReference type="Proteomes" id="UP001497516">
    <property type="component" value="Chromosome 5"/>
</dbReference>
<feature type="compositionally biased region" description="Polar residues" evidence="1">
    <location>
        <begin position="58"/>
        <end position="70"/>
    </location>
</feature>
<feature type="compositionally biased region" description="Polar residues" evidence="1">
    <location>
        <begin position="124"/>
        <end position="141"/>
    </location>
</feature>
<name>A0AAV2EQH0_9ROSI</name>